<evidence type="ECO:0000313" key="1">
    <source>
        <dbReference type="EMBL" id="GIY34395.1"/>
    </source>
</evidence>
<evidence type="ECO:0000313" key="2">
    <source>
        <dbReference type="Proteomes" id="UP001054945"/>
    </source>
</evidence>
<protein>
    <submittedName>
        <fullName evidence="1">Uncharacterized protein</fullName>
    </submittedName>
</protein>
<dbReference type="Proteomes" id="UP001054945">
    <property type="component" value="Unassembled WGS sequence"/>
</dbReference>
<gene>
    <name evidence="1" type="ORF">CEXT_754881</name>
</gene>
<reference evidence="1 2" key="1">
    <citation type="submission" date="2021-06" db="EMBL/GenBank/DDBJ databases">
        <title>Caerostris extrusa draft genome.</title>
        <authorList>
            <person name="Kono N."/>
            <person name="Arakawa K."/>
        </authorList>
    </citation>
    <scope>NUCLEOTIDE SEQUENCE [LARGE SCALE GENOMIC DNA]</scope>
</reference>
<organism evidence="1 2">
    <name type="scientific">Caerostris extrusa</name>
    <name type="common">Bark spider</name>
    <name type="synonym">Caerostris bankana</name>
    <dbReference type="NCBI Taxonomy" id="172846"/>
    <lineage>
        <taxon>Eukaryota</taxon>
        <taxon>Metazoa</taxon>
        <taxon>Ecdysozoa</taxon>
        <taxon>Arthropoda</taxon>
        <taxon>Chelicerata</taxon>
        <taxon>Arachnida</taxon>
        <taxon>Araneae</taxon>
        <taxon>Araneomorphae</taxon>
        <taxon>Entelegynae</taxon>
        <taxon>Araneoidea</taxon>
        <taxon>Araneidae</taxon>
        <taxon>Caerostris</taxon>
    </lineage>
</organism>
<name>A0AAV4SJX8_CAEEX</name>
<keyword evidence="2" id="KW-1185">Reference proteome</keyword>
<dbReference type="AlphaFoldDB" id="A0AAV4SJX8"/>
<sequence>MELVCNLSENGIASFPQDDLNGHHKNNGWNSEKVFLLSKNLRKRWKFAKIVTLTSSGSWRESRQRILSMKSCELMALSHATIIVRFI</sequence>
<dbReference type="EMBL" id="BPLR01009760">
    <property type="protein sequence ID" value="GIY34395.1"/>
    <property type="molecule type" value="Genomic_DNA"/>
</dbReference>
<accession>A0AAV4SJX8</accession>
<proteinExistence type="predicted"/>
<comment type="caution">
    <text evidence="1">The sequence shown here is derived from an EMBL/GenBank/DDBJ whole genome shotgun (WGS) entry which is preliminary data.</text>
</comment>